<dbReference type="PANTHER" id="PTHR11610">
    <property type="entry name" value="LIPASE"/>
    <property type="match status" value="1"/>
</dbReference>
<evidence type="ECO:0000256" key="3">
    <source>
        <dbReference type="ARBA" id="ARBA00022525"/>
    </source>
</evidence>
<feature type="domain" description="Lipase" evidence="5">
    <location>
        <begin position="141"/>
        <end position="390"/>
    </location>
</feature>
<keyword evidence="3" id="KW-0964">Secreted</keyword>
<evidence type="ECO:0000256" key="1">
    <source>
        <dbReference type="ARBA" id="ARBA00004613"/>
    </source>
</evidence>
<evidence type="ECO:0000313" key="7">
    <source>
        <dbReference type="Proteomes" id="UP000494106"/>
    </source>
</evidence>
<dbReference type="GO" id="GO:0016298">
    <property type="term" value="F:lipase activity"/>
    <property type="evidence" value="ECO:0007669"/>
    <property type="project" value="InterPro"/>
</dbReference>
<protein>
    <recommendedName>
        <fullName evidence="5">Lipase domain-containing protein</fullName>
    </recommendedName>
</protein>
<dbReference type="Proteomes" id="UP000494106">
    <property type="component" value="Unassembled WGS sequence"/>
</dbReference>
<accession>A0A8S0ZFD3</accession>
<dbReference type="OrthoDB" id="199913at2759"/>
<dbReference type="SUPFAM" id="SSF53474">
    <property type="entry name" value="alpha/beta-Hydrolases"/>
    <property type="match status" value="1"/>
</dbReference>
<comment type="caution">
    <text evidence="6">The sequence shown here is derived from an EMBL/GenBank/DDBJ whole genome shotgun (WGS) entry which is preliminary data.</text>
</comment>
<evidence type="ECO:0000256" key="2">
    <source>
        <dbReference type="ARBA" id="ARBA00010701"/>
    </source>
</evidence>
<name>A0A8S0ZFD3_ARCPL</name>
<dbReference type="GO" id="GO:0005615">
    <property type="term" value="C:extracellular space"/>
    <property type="evidence" value="ECO:0007669"/>
    <property type="project" value="TreeGrafter"/>
</dbReference>
<evidence type="ECO:0000313" key="6">
    <source>
        <dbReference type="EMBL" id="CAB3232376.1"/>
    </source>
</evidence>
<comment type="subcellular location">
    <subcellularLocation>
        <location evidence="1">Secreted</location>
    </subcellularLocation>
</comment>
<dbReference type="Pfam" id="PF00151">
    <property type="entry name" value="Lipase"/>
    <property type="match status" value="1"/>
</dbReference>
<dbReference type="PRINTS" id="PR00821">
    <property type="entry name" value="TAGLIPASE"/>
</dbReference>
<dbReference type="InterPro" id="IPR029058">
    <property type="entry name" value="AB_hydrolase_fold"/>
</dbReference>
<reference evidence="6 7" key="1">
    <citation type="submission" date="2020-04" db="EMBL/GenBank/DDBJ databases">
        <authorList>
            <person name="Wallbank WR R."/>
            <person name="Pardo Diaz C."/>
            <person name="Kozak K."/>
            <person name="Martin S."/>
            <person name="Jiggins C."/>
            <person name="Moest M."/>
            <person name="Warren A I."/>
            <person name="Byers J.R.P. K."/>
            <person name="Montejo-Kovacevich G."/>
            <person name="Yen C E."/>
        </authorList>
    </citation>
    <scope>NUCLEOTIDE SEQUENCE [LARGE SCALE GENOMIC DNA]</scope>
</reference>
<proteinExistence type="inferred from homology"/>
<dbReference type="InterPro" id="IPR000734">
    <property type="entry name" value="TAG_lipase"/>
</dbReference>
<dbReference type="Gene3D" id="3.40.50.1820">
    <property type="entry name" value="alpha/beta hydrolase"/>
    <property type="match status" value="1"/>
</dbReference>
<dbReference type="GO" id="GO:0017171">
    <property type="term" value="F:serine hydrolase activity"/>
    <property type="evidence" value="ECO:0007669"/>
    <property type="project" value="TreeGrafter"/>
</dbReference>
<dbReference type="PANTHER" id="PTHR11610:SF173">
    <property type="entry name" value="LIPASE DOMAIN-CONTAINING PROTEIN-RELATED"/>
    <property type="match status" value="1"/>
</dbReference>
<dbReference type="CDD" id="cd00707">
    <property type="entry name" value="Pancreat_lipase_like"/>
    <property type="match status" value="1"/>
</dbReference>
<dbReference type="InterPro" id="IPR013818">
    <property type="entry name" value="Lipase"/>
</dbReference>
<keyword evidence="7" id="KW-1185">Reference proteome</keyword>
<organism evidence="6 7">
    <name type="scientific">Arctia plantaginis</name>
    <name type="common">Wood tiger moth</name>
    <name type="synonym">Phalaena plantaginis</name>
    <dbReference type="NCBI Taxonomy" id="874455"/>
    <lineage>
        <taxon>Eukaryota</taxon>
        <taxon>Metazoa</taxon>
        <taxon>Ecdysozoa</taxon>
        <taxon>Arthropoda</taxon>
        <taxon>Hexapoda</taxon>
        <taxon>Insecta</taxon>
        <taxon>Pterygota</taxon>
        <taxon>Neoptera</taxon>
        <taxon>Endopterygota</taxon>
        <taxon>Lepidoptera</taxon>
        <taxon>Glossata</taxon>
        <taxon>Ditrysia</taxon>
        <taxon>Noctuoidea</taxon>
        <taxon>Erebidae</taxon>
        <taxon>Arctiinae</taxon>
        <taxon>Arctia</taxon>
    </lineage>
</organism>
<dbReference type="GO" id="GO:0016042">
    <property type="term" value="P:lipid catabolic process"/>
    <property type="evidence" value="ECO:0007669"/>
    <property type="project" value="TreeGrafter"/>
</dbReference>
<evidence type="ECO:0000256" key="4">
    <source>
        <dbReference type="RuleBase" id="RU004262"/>
    </source>
</evidence>
<sequence>MVEDGSYLAPPAALNKQQVKKTNFRMRSSRRSRILLRLHCSTYRIPPPAKMTRWLTMLSAVWLSSASAQLGGIFKGFTKELASVKDPIDKTIVFIGFSQCKHVKRIFGVDYEQYRDEPDMSRLTLDFITKEVKIQYNLNSLTSVSSSQYFKPKDGLIIYLHGFTDDPTKDSYKNISNAFLLQGTGNVLALDASSLIRFLYLRSSTMVRFIGQRLGEAIASMIAAGLDPASIHLVGHSLGSHIAGFTGKTVLALTGSHVGRISGLDPAGPCFGDVEQPLRLNQNDAQFVDVIHSNAGVYGMNQKVGHVDYYPNRGSEQPNCLFQTCSHSRAWLLFAESVTNPEGFPAVRCTSWSAFQSGACDYTDISYMGYGSKPGTSGDYYLQTAGTPNYALGLQGINHTDTDGIVREIRDIIGLF</sequence>
<evidence type="ECO:0000259" key="5">
    <source>
        <dbReference type="Pfam" id="PF00151"/>
    </source>
</evidence>
<comment type="similarity">
    <text evidence="2 4">Belongs to the AB hydrolase superfamily. Lipase family.</text>
</comment>
<dbReference type="InterPro" id="IPR033906">
    <property type="entry name" value="Lipase_N"/>
</dbReference>
<dbReference type="EMBL" id="CADEBC010000477">
    <property type="protein sequence ID" value="CAB3232376.1"/>
    <property type="molecule type" value="Genomic_DNA"/>
</dbReference>
<gene>
    <name evidence="6" type="ORF">APLA_LOCUS4801</name>
</gene>
<dbReference type="AlphaFoldDB" id="A0A8S0ZFD3"/>